<keyword evidence="2" id="KW-1185">Reference proteome</keyword>
<dbReference type="EMBL" id="JANUCP010000002">
    <property type="protein sequence ID" value="MCS3918960.1"/>
    <property type="molecule type" value="Genomic_DNA"/>
</dbReference>
<evidence type="ECO:0000313" key="2">
    <source>
        <dbReference type="Proteomes" id="UP001204798"/>
    </source>
</evidence>
<dbReference type="Gene3D" id="1.10.4080.10">
    <property type="entry name" value="ADP-ribosylation/Crystallin J1"/>
    <property type="match status" value="1"/>
</dbReference>
<comment type="caution">
    <text evidence="1">The sequence shown here is derived from an EMBL/GenBank/DDBJ whole genome shotgun (WGS) entry which is preliminary data.</text>
</comment>
<protein>
    <recommendedName>
        <fullName evidence="3">ADP-ribosylglycohydrolase family protein</fullName>
    </recommendedName>
</protein>
<dbReference type="SUPFAM" id="SSF101478">
    <property type="entry name" value="ADP-ribosylglycohydrolase"/>
    <property type="match status" value="1"/>
</dbReference>
<reference evidence="1 2" key="1">
    <citation type="submission" date="2022-08" db="EMBL/GenBank/DDBJ databases">
        <title>Bacterial and archaeal communities from various locations to study Microbial Dark Matter (Phase II).</title>
        <authorList>
            <person name="Stepanauskas R."/>
        </authorList>
    </citation>
    <scope>NUCLEOTIDE SEQUENCE [LARGE SCALE GENOMIC DNA]</scope>
    <source>
        <strain evidence="1 2">PD1</strain>
    </source>
</reference>
<evidence type="ECO:0000313" key="1">
    <source>
        <dbReference type="EMBL" id="MCS3918960.1"/>
    </source>
</evidence>
<gene>
    <name evidence="1" type="ORF">M2350_001360</name>
</gene>
<organism evidence="1 2">
    <name type="scientific">Candidatus Fervidibacter sacchari</name>
    <dbReference type="NCBI Taxonomy" id="1448929"/>
    <lineage>
        <taxon>Bacteria</taxon>
        <taxon>Candidatus Fervidibacterota</taxon>
        <taxon>Candidatus Fervidibacter</taxon>
    </lineage>
</organism>
<dbReference type="Proteomes" id="UP001204798">
    <property type="component" value="Unassembled WGS sequence"/>
</dbReference>
<sequence length="309" mass="35208">MVSGEPLQATQLFTAMIATAFITDDLQVILDAGEKACDPKSRMLRVVQQVRSWHQQYPNDWRSTRLKIKETYDIFGKSHRGRNGYEINTACVIAALLYGEGDFVRSLTMAFNFGWDADCNAATVGTILGVCKGWNWMQKQGWNIQDIYRNTTREGMPQDETITRFGDRLIELAQMVVTQAGGHYDKRAAVYHIPHQQPCCVHPLAEDERRIHQLAETYSPERLLEDLCAADERTRARAAYLAIALGYSADLRKRYRQIWEDGLAALEKFPKVVQAIYYYTPATELGEKLRRSASEAGLHCPSEKIPLWI</sequence>
<dbReference type="Pfam" id="PF03747">
    <property type="entry name" value="ADP_ribosyl_GH"/>
    <property type="match status" value="1"/>
</dbReference>
<evidence type="ECO:0008006" key="3">
    <source>
        <dbReference type="Google" id="ProtNLM"/>
    </source>
</evidence>
<dbReference type="InterPro" id="IPR005502">
    <property type="entry name" value="Ribosyl_crysJ1"/>
</dbReference>
<proteinExistence type="predicted"/>
<name>A0ABT2EM79_9BACT</name>
<dbReference type="InterPro" id="IPR036705">
    <property type="entry name" value="Ribosyl_crysJ1_sf"/>
</dbReference>
<accession>A0ABT2EM79</accession>